<keyword evidence="3" id="KW-1185">Reference proteome</keyword>
<reference evidence="2" key="1">
    <citation type="submission" date="2020-12" db="EMBL/GenBank/DDBJ databases">
        <title>Sanguibacter suaedae sp. nov., isolated from Suaeda aralocaspica.</title>
        <authorList>
            <person name="Ma Q."/>
        </authorList>
    </citation>
    <scope>NUCLEOTIDE SEQUENCE</scope>
    <source>
        <strain evidence="2">YZGR15</strain>
    </source>
</reference>
<feature type="domain" description="Serine aminopeptidase S33" evidence="1">
    <location>
        <begin position="41"/>
        <end position="276"/>
    </location>
</feature>
<dbReference type="PANTHER" id="PTHR43265">
    <property type="entry name" value="ESTERASE ESTD"/>
    <property type="match status" value="1"/>
</dbReference>
<dbReference type="AlphaFoldDB" id="A0A934M8I1"/>
<name>A0A934M8I1_9MICO</name>
<dbReference type="PANTHER" id="PTHR43265:SF1">
    <property type="entry name" value="ESTERASE ESTD"/>
    <property type="match status" value="1"/>
</dbReference>
<dbReference type="InterPro" id="IPR022742">
    <property type="entry name" value="Hydrolase_4"/>
</dbReference>
<dbReference type="InterPro" id="IPR053145">
    <property type="entry name" value="AB_hydrolase_Est10"/>
</dbReference>
<evidence type="ECO:0000313" key="2">
    <source>
        <dbReference type="EMBL" id="MBI9113590.1"/>
    </source>
</evidence>
<protein>
    <submittedName>
        <fullName evidence="2">Alpha/beta hydrolase</fullName>
    </submittedName>
</protein>
<dbReference type="Gene3D" id="3.40.50.1820">
    <property type="entry name" value="alpha/beta hydrolase"/>
    <property type="match status" value="1"/>
</dbReference>
<gene>
    <name evidence="2" type="ORF">JAV76_01020</name>
</gene>
<dbReference type="InterPro" id="IPR029058">
    <property type="entry name" value="AB_hydrolase_fold"/>
</dbReference>
<accession>A0A934M8I1</accession>
<dbReference type="GO" id="GO:0052689">
    <property type="term" value="F:carboxylic ester hydrolase activity"/>
    <property type="evidence" value="ECO:0007669"/>
    <property type="project" value="TreeGrafter"/>
</dbReference>
<dbReference type="SUPFAM" id="SSF53474">
    <property type="entry name" value="alpha/beta-Hydrolases"/>
    <property type="match status" value="1"/>
</dbReference>
<dbReference type="Pfam" id="PF12146">
    <property type="entry name" value="Hydrolase_4"/>
    <property type="match status" value="1"/>
</dbReference>
<sequence>MALGATVTVVGNSFRFTQETITIPGPDGDLVGVLTLPDDGHARGIVVMVHGDGPVDATMDGLYAPWFEGAADAGLGTLSWSKPGVGGSHGDWLSQSMDDRAAEVSAVLDWALGDDEVPTDTVVLWGASQAGWVLPEVTRSRSDIDGVVAVGPAISWLRQGRFNLLAELEHDGADAQERAGAIEESDRTRALLARHASYEEYLASTTSDDPMTEDRWGFVQRNVGSDATDDLRASASREIPVLLMVGSHDRNVDVEETEDTYRSILGSSLTVTHLDGTHSLARPVMEDHDAVGLLTAVVRPRALLAPGTIDDYTAFLIGIGR</sequence>
<evidence type="ECO:0000313" key="3">
    <source>
        <dbReference type="Proteomes" id="UP000602087"/>
    </source>
</evidence>
<comment type="caution">
    <text evidence="2">The sequence shown here is derived from an EMBL/GenBank/DDBJ whole genome shotgun (WGS) entry which is preliminary data.</text>
</comment>
<organism evidence="2 3">
    <name type="scientific">Sanguibacter suaedae</name>
    <dbReference type="NCBI Taxonomy" id="2795737"/>
    <lineage>
        <taxon>Bacteria</taxon>
        <taxon>Bacillati</taxon>
        <taxon>Actinomycetota</taxon>
        <taxon>Actinomycetes</taxon>
        <taxon>Micrococcales</taxon>
        <taxon>Sanguibacteraceae</taxon>
        <taxon>Sanguibacter</taxon>
    </lineage>
</organism>
<keyword evidence="2" id="KW-0378">Hydrolase</keyword>
<proteinExistence type="predicted"/>
<dbReference type="Proteomes" id="UP000602087">
    <property type="component" value="Unassembled WGS sequence"/>
</dbReference>
<dbReference type="EMBL" id="JAEINH010000001">
    <property type="protein sequence ID" value="MBI9113590.1"/>
    <property type="molecule type" value="Genomic_DNA"/>
</dbReference>
<evidence type="ECO:0000259" key="1">
    <source>
        <dbReference type="Pfam" id="PF12146"/>
    </source>
</evidence>